<dbReference type="SUPFAM" id="SSF56281">
    <property type="entry name" value="Metallo-hydrolase/oxidoreductase"/>
    <property type="match status" value="1"/>
</dbReference>
<evidence type="ECO:0000256" key="1">
    <source>
        <dbReference type="ARBA" id="ARBA00004123"/>
    </source>
</evidence>
<dbReference type="Gene3D" id="3.60.15.10">
    <property type="entry name" value="Ribonuclease Z/Hydroxyacylglutathione hydrolase-like"/>
    <property type="match status" value="1"/>
</dbReference>
<dbReference type="PANTHER" id="PTHR46094">
    <property type="entry name" value="INTEGRATOR COMPLEX SUBUNIT 9"/>
    <property type="match status" value="1"/>
</dbReference>
<dbReference type="PANTHER" id="PTHR46094:SF1">
    <property type="entry name" value="INTEGRATOR COMPLEX SUBUNIT 9"/>
    <property type="match status" value="1"/>
</dbReference>
<feature type="region of interest" description="Disordered" evidence="3">
    <location>
        <begin position="160"/>
        <end position="179"/>
    </location>
</feature>
<comment type="subcellular location">
    <subcellularLocation>
        <location evidence="1">Nucleus</location>
    </subcellularLocation>
</comment>
<dbReference type="Gene3D" id="3.40.50.10890">
    <property type="match status" value="1"/>
</dbReference>
<comment type="caution">
    <text evidence="4">The sequence shown here is derived from an EMBL/GenBank/DDBJ whole genome shotgun (WGS) entry which is preliminary data.</text>
</comment>
<dbReference type="InterPro" id="IPR036866">
    <property type="entry name" value="RibonucZ/Hydroxyglut_hydro"/>
</dbReference>
<dbReference type="InterPro" id="IPR027074">
    <property type="entry name" value="Integrator_9su"/>
</dbReference>
<dbReference type="AlphaFoldDB" id="A0A438CY06"/>
<protein>
    <submittedName>
        <fullName evidence="4">Integrator complex subunit 9-like</fullName>
    </submittedName>
</protein>
<name>A0A438CY06_VITVI</name>
<feature type="compositionally biased region" description="Basic and acidic residues" evidence="3">
    <location>
        <begin position="168"/>
        <end position="179"/>
    </location>
</feature>
<keyword evidence="2" id="KW-0539">Nucleus</keyword>
<gene>
    <name evidence="4" type="primary">ints9_0</name>
    <name evidence="4" type="ORF">CK203_105353</name>
</gene>
<evidence type="ECO:0000313" key="5">
    <source>
        <dbReference type="Proteomes" id="UP000288805"/>
    </source>
</evidence>
<accession>A0A438CY06</accession>
<organism evidence="4 5">
    <name type="scientific">Vitis vinifera</name>
    <name type="common">Grape</name>
    <dbReference type="NCBI Taxonomy" id="29760"/>
    <lineage>
        <taxon>Eukaryota</taxon>
        <taxon>Viridiplantae</taxon>
        <taxon>Streptophyta</taxon>
        <taxon>Embryophyta</taxon>
        <taxon>Tracheophyta</taxon>
        <taxon>Spermatophyta</taxon>
        <taxon>Magnoliopsida</taxon>
        <taxon>eudicotyledons</taxon>
        <taxon>Gunneridae</taxon>
        <taxon>Pentapetalae</taxon>
        <taxon>rosids</taxon>
        <taxon>Vitales</taxon>
        <taxon>Vitaceae</taxon>
        <taxon>Viteae</taxon>
        <taxon>Vitis</taxon>
    </lineage>
</organism>
<dbReference type="GO" id="GO:0016180">
    <property type="term" value="P:snRNA processing"/>
    <property type="evidence" value="ECO:0007669"/>
    <property type="project" value="InterPro"/>
</dbReference>
<dbReference type="Proteomes" id="UP000288805">
    <property type="component" value="Unassembled WGS sequence"/>
</dbReference>
<evidence type="ECO:0000313" key="4">
    <source>
        <dbReference type="EMBL" id="RVW28095.1"/>
    </source>
</evidence>
<dbReference type="EMBL" id="QGNW01001918">
    <property type="protein sequence ID" value="RVW28095.1"/>
    <property type="molecule type" value="Genomic_DNA"/>
</dbReference>
<evidence type="ECO:0000256" key="2">
    <source>
        <dbReference type="ARBA" id="ARBA00023242"/>
    </source>
</evidence>
<proteinExistence type="predicted"/>
<dbReference type="GO" id="GO:0032039">
    <property type="term" value="C:integrator complex"/>
    <property type="evidence" value="ECO:0007669"/>
    <property type="project" value="InterPro"/>
</dbReference>
<reference evidence="4 5" key="1">
    <citation type="journal article" date="2018" name="PLoS Genet.">
        <title>Population sequencing reveals clonal diversity and ancestral inbreeding in the grapevine cultivar Chardonnay.</title>
        <authorList>
            <person name="Roach M.J."/>
            <person name="Johnson D.L."/>
            <person name="Bohlmann J."/>
            <person name="van Vuuren H.J."/>
            <person name="Jones S.J."/>
            <person name="Pretorius I.S."/>
            <person name="Schmidt S.A."/>
            <person name="Borneman A.R."/>
        </authorList>
    </citation>
    <scope>NUCLEOTIDE SEQUENCE [LARGE SCALE GENOMIC DNA]</scope>
    <source>
        <strain evidence="5">cv. Chardonnay</strain>
        <tissue evidence="4">Leaf</tissue>
    </source>
</reference>
<sequence>MEPWLEQGLWQEISPLTAELFKIWAWPWSRPRPAHYHLQAAAISVYTTYPNSAWTDSEFKLYITLDTEARRTTSQHTFSALCVYEVCEFLFFLFLNSHKRMKPPDSGFLLQTCLSKGGNFYFPPCHIITVSGFRILLDCPLDLSSLMIFSPIPTHAFSNPELPSPDSVDQKRQKHERPIDSSELIRAQPWFKTVTSLHLWNVPFIDVVLISSPMGMLGLPFLSRVNGFRAKIYVTEVTARIGQLLMEDLVLMNKEFRQFYGCEESGLPQWMNWEKLESLPSLFREIVLGEDGVELGGWMPLYSADDVKGCMQKVHTLKYAQEVCYNGTLIIKAVSSGLEIGTYLSSPVLEDVKDNSCYSAPTSQKSSTLSADNDQEASAELLLSTSESLEEMEKLNFICSCIIDSVKAGGSVLIPIGRLGIILQLLELISLSLEASSLKNMLTEIEAVHIVDPSSWVYSFKNYWHSQISYLNGYASSDKKRYGHVPGANPLSSQILGCKNWSEGISIAVWEPCIAFSPHWSLRLGPVVHLLRRWSGDENSLLIMEEGVDADLALLPFKPMAMKDLQWDGLILAAIWMGFDIPGPSREVFRLDDLHSQYFGIDHSLNMRHLMFPGPLLQKVQPLLKILQPKFVLFPEDLRQLVSYSDTNSHAFFYYCENETLPVPSLKNSSELEIAADLVSLIHCRRLTAESIGIGRLKGDFSVTHGKHQLHSGSEQADSSQSRPPLLHWGSLDLERLLAVLEKMGIRGSVEQGNSDTDSENARVVHVYEPNKALIEVRENSTIISASNESLSSLIFEAVDGIFLQFNLKVNLIVAQKKELLASSGELGTNIQPSLHDRISNMLL</sequence>
<evidence type="ECO:0000256" key="3">
    <source>
        <dbReference type="SAM" id="MobiDB-lite"/>
    </source>
</evidence>